<keyword evidence="2" id="KW-1185">Reference proteome</keyword>
<gene>
    <name evidence="1" type="ORF">C8N25_113122</name>
</gene>
<sequence length="35" mass="3862">MENLKHDIVSSAKNSVSSVVKKPYLLPIEAVFGLF</sequence>
<dbReference type="AlphaFoldDB" id="A0A3E0DTG7"/>
<comment type="caution">
    <text evidence="1">The sequence shown here is derived from an EMBL/GenBank/DDBJ whole genome shotgun (WGS) entry which is preliminary data.</text>
</comment>
<proteinExistence type="predicted"/>
<reference evidence="1 2" key="1">
    <citation type="submission" date="2018-08" db="EMBL/GenBank/DDBJ databases">
        <title>Genomic Encyclopedia of Archaeal and Bacterial Type Strains, Phase II (KMG-II): from individual species to whole genera.</title>
        <authorList>
            <person name="Goeker M."/>
        </authorList>
    </citation>
    <scope>NUCLEOTIDE SEQUENCE [LARGE SCALE GENOMIC DNA]</scope>
    <source>
        <strain evidence="1 2">DSM 15986</strain>
    </source>
</reference>
<protein>
    <submittedName>
        <fullName evidence="1">Uncharacterized protein</fullName>
    </submittedName>
</protein>
<evidence type="ECO:0000313" key="1">
    <source>
        <dbReference type="EMBL" id="REG85432.1"/>
    </source>
</evidence>
<organism evidence="1 2">
    <name type="scientific">Algoriphagus antarcticus</name>
    <dbReference type="NCBI Taxonomy" id="238540"/>
    <lineage>
        <taxon>Bacteria</taxon>
        <taxon>Pseudomonadati</taxon>
        <taxon>Bacteroidota</taxon>
        <taxon>Cytophagia</taxon>
        <taxon>Cytophagales</taxon>
        <taxon>Cyclobacteriaceae</taxon>
        <taxon>Algoriphagus</taxon>
    </lineage>
</organism>
<evidence type="ECO:0000313" key="2">
    <source>
        <dbReference type="Proteomes" id="UP000256405"/>
    </source>
</evidence>
<dbReference type="EMBL" id="QUNF01000013">
    <property type="protein sequence ID" value="REG85432.1"/>
    <property type="molecule type" value="Genomic_DNA"/>
</dbReference>
<accession>A0A3E0DTG7</accession>
<dbReference type="Proteomes" id="UP000256405">
    <property type="component" value="Unassembled WGS sequence"/>
</dbReference>
<name>A0A3E0DTG7_9BACT</name>